<dbReference type="SUPFAM" id="SSF111331">
    <property type="entry name" value="NAD kinase/diacylglycerol kinase-like"/>
    <property type="match status" value="1"/>
</dbReference>
<dbReference type="CDD" id="cd01653">
    <property type="entry name" value="GATase1"/>
    <property type="match status" value="1"/>
</dbReference>
<dbReference type="GO" id="GO:0016301">
    <property type="term" value="F:kinase activity"/>
    <property type="evidence" value="ECO:0007669"/>
    <property type="project" value="UniProtKB-KW"/>
</dbReference>
<protein>
    <submittedName>
        <fullName evidence="10">YegS/Rv2252/BmrU family lipid kinase</fullName>
    </submittedName>
</protein>
<evidence type="ECO:0000256" key="7">
    <source>
        <dbReference type="ARBA" id="ARBA00023209"/>
    </source>
</evidence>
<evidence type="ECO:0000259" key="9">
    <source>
        <dbReference type="PROSITE" id="PS50146"/>
    </source>
</evidence>
<dbReference type="Pfam" id="PF00781">
    <property type="entry name" value="DAGK_cat"/>
    <property type="match status" value="1"/>
</dbReference>
<dbReference type="NCBIfam" id="TIGR00147">
    <property type="entry name" value="YegS/Rv2252/BmrU family lipid kinase"/>
    <property type="match status" value="1"/>
</dbReference>
<evidence type="ECO:0000313" key="10">
    <source>
        <dbReference type="EMBL" id="MEQ2579810.1"/>
    </source>
</evidence>
<keyword evidence="6" id="KW-0443">Lipid metabolism</keyword>
<gene>
    <name evidence="10" type="ORF">WMO62_13430</name>
</gene>
<dbReference type="RefSeq" id="WP_349144973.1">
    <property type="nucleotide sequence ID" value="NZ_JBBMFC010000029.1"/>
</dbReference>
<evidence type="ECO:0000256" key="2">
    <source>
        <dbReference type="ARBA" id="ARBA00005983"/>
    </source>
</evidence>
<dbReference type="InterPro" id="IPR001206">
    <property type="entry name" value="Diacylglycerol_kinase_cat_dom"/>
</dbReference>
<keyword evidence="4" id="KW-0479">Metal-binding</keyword>
<dbReference type="PROSITE" id="PS50146">
    <property type="entry name" value="DAGK"/>
    <property type="match status" value="1"/>
</dbReference>
<dbReference type="SMART" id="SM00046">
    <property type="entry name" value="DAGKc"/>
    <property type="match status" value="1"/>
</dbReference>
<organism evidence="10 11">
    <name type="scientific">Hominiventricola aquisgranensis</name>
    <dbReference type="NCBI Taxonomy" id="3133164"/>
    <lineage>
        <taxon>Bacteria</taxon>
        <taxon>Bacillati</taxon>
        <taxon>Bacillota</taxon>
        <taxon>Clostridia</taxon>
        <taxon>Lachnospirales</taxon>
        <taxon>Lachnospiraceae</taxon>
        <taxon>Hominiventricola</taxon>
    </lineage>
</organism>
<comment type="caution">
    <text evidence="10">The sequence shown here is derived from an EMBL/GenBank/DDBJ whole genome shotgun (WGS) entry which is preliminary data.</text>
</comment>
<comment type="cofactor">
    <cofactor evidence="1">
        <name>Mg(2+)</name>
        <dbReference type="ChEBI" id="CHEBI:18420"/>
    </cofactor>
</comment>
<evidence type="ECO:0000256" key="3">
    <source>
        <dbReference type="ARBA" id="ARBA00022516"/>
    </source>
</evidence>
<proteinExistence type="inferred from homology"/>
<evidence type="ECO:0000256" key="6">
    <source>
        <dbReference type="ARBA" id="ARBA00023098"/>
    </source>
</evidence>
<keyword evidence="8" id="KW-1208">Phospholipid metabolism</keyword>
<accession>A0ABV1I3P7</accession>
<evidence type="ECO:0000256" key="5">
    <source>
        <dbReference type="ARBA" id="ARBA00022842"/>
    </source>
</evidence>
<dbReference type="InterPro" id="IPR017438">
    <property type="entry name" value="ATP-NAD_kinase_N"/>
</dbReference>
<keyword evidence="3" id="KW-0444">Lipid biosynthesis</keyword>
<keyword evidence="11" id="KW-1185">Reference proteome</keyword>
<feature type="domain" description="DAGKc" evidence="9">
    <location>
        <begin position="3"/>
        <end position="134"/>
    </location>
</feature>
<keyword evidence="5" id="KW-0460">Magnesium</keyword>
<dbReference type="PANTHER" id="PTHR12358">
    <property type="entry name" value="SPHINGOSINE KINASE"/>
    <property type="match status" value="1"/>
</dbReference>
<reference evidence="10 11" key="1">
    <citation type="submission" date="2024-03" db="EMBL/GenBank/DDBJ databases">
        <title>Human intestinal bacterial collection.</title>
        <authorList>
            <person name="Pauvert C."/>
            <person name="Hitch T.C.A."/>
            <person name="Clavel T."/>
        </authorList>
    </citation>
    <scope>NUCLEOTIDE SEQUENCE [LARGE SCALE GENOMIC DNA]</scope>
    <source>
        <strain evidence="10 11">CLA-AA-H78B</strain>
    </source>
</reference>
<dbReference type="EMBL" id="JBBMFC010000029">
    <property type="protein sequence ID" value="MEQ2579810.1"/>
    <property type="molecule type" value="Genomic_DNA"/>
</dbReference>
<dbReference type="InterPro" id="IPR050187">
    <property type="entry name" value="Lipid_Phosphate_FormReg"/>
</dbReference>
<dbReference type="InterPro" id="IPR016064">
    <property type="entry name" value="NAD/diacylglycerol_kinase_sf"/>
</dbReference>
<evidence type="ECO:0000256" key="8">
    <source>
        <dbReference type="ARBA" id="ARBA00023264"/>
    </source>
</evidence>
<dbReference type="PANTHER" id="PTHR12358:SF106">
    <property type="entry name" value="LIPID KINASE YEGS"/>
    <property type="match status" value="1"/>
</dbReference>
<dbReference type="Gene3D" id="2.60.200.40">
    <property type="match status" value="1"/>
</dbReference>
<dbReference type="Proteomes" id="UP001470288">
    <property type="component" value="Unassembled WGS sequence"/>
</dbReference>
<dbReference type="InterPro" id="IPR005218">
    <property type="entry name" value="Diacylglycerol/lipid_kinase"/>
</dbReference>
<comment type="similarity">
    <text evidence="2">Belongs to the diacylglycerol/lipid kinase family.</text>
</comment>
<evidence type="ECO:0000313" key="11">
    <source>
        <dbReference type="Proteomes" id="UP001470288"/>
    </source>
</evidence>
<evidence type="ECO:0000256" key="4">
    <source>
        <dbReference type="ARBA" id="ARBA00022723"/>
    </source>
</evidence>
<sequence>MGENAKRLFFVYNPHSGRGNIRSKLFDIVQVFSEAGYEITIYPTREAKDATRKIEHLSDQYDLVVCSGGDGTMDEVVEGMMHRQKKLPLGYIPSGTVNDFARSLKIPRDMVKAARLAVSGKDFLSDVGTFNNSHFVYIAAFGIFTDVAYSTPQDMKNVLGNMAYLLEGVKRLANIPSYHLKFSSEECSGEGDFIFGMVTNSRSVGGFKSIIGKNVRFDDGVFEVTFVRLPKNAAELQEILAAIVLKEMDTHYMISFRTARLTIEAQQEIPWTLDGEYGGESQNVIIQNHQKALQIRAGN</sequence>
<keyword evidence="10" id="KW-0808">Transferase</keyword>
<name>A0ABV1I3P7_9FIRM</name>
<evidence type="ECO:0000256" key="1">
    <source>
        <dbReference type="ARBA" id="ARBA00001946"/>
    </source>
</evidence>
<keyword evidence="10" id="KW-0418">Kinase</keyword>
<dbReference type="Gene3D" id="3.40.50.10330">
    <property type="entry name" value="Probable inorganic polyphosphate/atp-NAD kinase, domain 1"/>
    <property type="match status" value="1"/>
</dbReference>
<keyword evidence="7" id="KW-0594">Phospholipid biosynthesis</keyword>